<dbReference type="InterPro" id="IPR022742">
    <property type="entry name" value="Hydrolase_4"/>
</dbReference>
<sequence length="333" mass="36350">MADVHEEVVSAAGSAPNTVTTEDLSFLSVDEKSICRGTLWIPQGVKPVAILHIVHGMCEHIGRYDAFARLLASRGWVVCGIDLVGHGRTEPDPTKRGVYEDPDLAAEAMIEDQRTLFTQVKARFVSLPYFMLGHSMGSFIARCFAARHGGVLSGLIVMGTAWQDGVEVLYRAVSILARLRGMSFRSHFVDALGCGGYNKLFEGTGAHTGFEWLSRDEGQVLAYAADPACGFMFSLSGYLMLAQLLREAQDVSRISKIPASLPILVISGSEDPVGEAGKGPSRVFLALRNAGVQDLSLDIIQEDRHELLNEVNRDEVEAELIAWLEAHRTSYDV</sequence>
<organism evidence="2 3">
    <name type="scientific">Candidatus Coprovicinus avistercoris</name>
    <dbReference type="NCBI Taxonomy" id="2840754"/>
    <lineage>
        <taxon>Bacteria</taxon>
        <taxon>Bacillati</taxon>
        <taxon>Actinomycetota</taxon>
        <taxon>Coriobacteriia</taxon>
        <taxon>Coriobacteriales</taxon>
        <taxon>Coriobacteriaceae</taxon>
        <taxon>Coriobacteriaceae incertae sedis</taxon>
        <taxon>Candidatus Coprovicinus</taxon>
    </lineage>
</organism>
<keyword evidence="2" id="KW-0378">Hydrolase</keyword>
<dbReference type="Proteomes" id="UP000824078">
    <property type="component" value="Unassembled WGS sequence"/>
</dbReference>
<dbReference type="Gene3D" id="3.40.50.1820">
    <property type="entry name" value="alpha/beta hydrolase"/>
    <property type="match status" value="1"/>
</dbReference>
<dbReference type="Pfam" id="PF12146">
    <property type="entry name" value="Hydrolase_4"/>
    <property type="match status" value="1"/>
</dbReference>
<dbReference type="SUPFAM" id="SSF53474">
    <property type="entry name" value="alpha/beta-Hydrolases"/>
    <property type="match status" value="1"/>
</dbReference>
<protein>
    <submittedName>
        <fullName evidence="2">Alpha/beta fold hydrolase</fullName>
    </submittedName>
</protein>
<dbReference type="InterPro" id="IPR029058">
    <property type="entry name" value="AB_hydrolase_fold"/>
</dbReference>
<gene>
    <name evidence="2" type="ORF">IAD17_02120</name>
</gene>
<accession>A0A9D1L4D5</accession>
<reference evidence="2" key="2">
    <citation type="journal article" date="2021" name="PeerJ">
        <title>Extensive microbial diversity within the chicken gut microbiome revealed by metagenomics and culture.</title>
        <authorList>
            <person name="Gilroy R."/>
            <person name="Ravi A."/>
            <person name="Getino M."/>
            <person name="Pursley I."/>
            <person name="Horton D.L."/>
            <person name="Alikhan N.F."/>
            <person name="Baker D."/>
            <person name="Gharbi K."/>
            <person name="Hall N."/>
            <person name="Watson M."/>
            <person name="Adriaenssens E.M."/>
            <person name="Foster-Nyarko E."/>
            <person name="Jarju S."/>
            <person name="Secka A."/>
            <person name="Antonio M."/>
            <person name="Oren A."/>
            <person name="Chaudhuri R.R."/>
            <person name="La Ragione R."/>
            <person name="Hildebrand F."/>
            <person name="Pallen M.J."/>
        </authorList>
    </citation>
    <scope>NUCLEOTIDE SEQUENCE</scope>
    <source>
        <strain evidence="2">ChiHjej12B11-29160</strain>
    </source>
</reference>
<comment type="caution">
    <text evidence="2">The sequence shown here is derived from an EMBL/GenBank/DDBJ whole genome shotgun (WGS) entry which is preliminary data.</text>
</comment>
<evidence type="ECO:0000259" key="1">
    <source>
        <dbReference type="Pfam" id="PF12146"/>
    </source>
</evidence>
<proteinExistence type="predicted"/>
<dbReference type="AlphaFoldDB" id="A0A9D1L4D5"/>
<dbReference type="EMBL" id="DVMQ01000006">
    <property type="protein sequence ID" value="HIU23705.1"/>
    <property type="molecule type" value="Genomic_DNA"/>
</dbReference>
<dbReference type="GO" id="GO:0016787">
    <property type="term" value="F:hydrolase activity"/>
    <property type="evidence" value="ECO:0007669"/>
    <property type="project" value="UniProtKB-KW"/>
</dbReference>
<dbReference type="PANTHER" id="PTHR11614">
    <property type="entry name" value="PHOSPHOLIPASE-RELATED"/>
    <property type="match status" value="1"/>
</dbReference>
<dbReference type="InterPro" id="IPR051044">
    <property type="entry name" value="MAG_DAG_Lipase"/>
</dbReference>
<evidence type="ECO:0000313" key="2">
    <source>
        <dbReference type="EMBL" id="HIU23705.1"/>
    </source>
</evidence>
<reference evidence="2" key="1">
    <citation type="submission" date="2020-10" db="EMBL/GenBank/DDBJ databases">
        <authorList>
            <person name="Gilroy R."/>
        </authorList>
    </citation>
    <scope>NUCLEOTIDE SEQUENCE</scope>
    <source>
        <strain evidence="2">ChiHjej12B11-29160</strain>
    </source>
</reference>
<feature type="domain" description="Serine aminopeptidase S33" evidence="1">
    <location>
        <begin position="46"/>
        <end position="311"/>
    </location>
</feature>
<name>A0A9D1L4D5_9ACTN</name>
<evidence type="ECO:0000313" key="3">
    <source>
        <dbReference type="Proteomes" id="UP000824078"/>
    </source>
</evidence>